<dbReference type="AlphaFoldDB" id="A0AAV4P2L7"/>
<keyword evidence="2" id="KW-1185">Reference proteome</keyword>
<protein>
    <submittedName>
        <fullName evidence="1">Uncharacterized protein</fullName>
    </submittedName>
</protein>
<reference evidence="1 2" key="1">
    <citation type="submission" date="2021-06" db="EMBL/GenBank/DDBJ databases">
        <title>Caerostris extrusa draft genome.</title>
        <authorList>
            <person name="Kono N."/>
            <person name="Arakawa K."/>
        </authorList>
    </citation>
    <scope>NUCLEOTIDE SEQUENCE [LARGE SCALE GENOMIC DNA]</scope>
</reference>
<sequence>MQGNQPVAGTIGLWEKVSILEIPFSYAGKSTYYRYHCIMKRSQYVEGTIQLCRKSACEGILGLWEKVSILEIPLNYVEKSVCWR</sequence>
<comment type="caution">
    <text evidence="1">The sequence shown here is derived from an EMBL/GenBank/DDBJ whole genome shotgun (WGS) entry which is preliminary data.</text>
</comment>
<gene>
    <name evidence="1" type="ORF">CEXT_427021</name>
</gene>
<name>A0AAV4P2L7_CAEEX</name>
<organism evidence="1 2">
    <name type="scientific">Caerostris extrusa</name>
    <name type="common">Bark spider</name>
    <name type="synonym">Caerostris bankana</name>
    <dbReference type="NCBI Taxonomy" id="172846"/>
    <lineage>
        <taxon>Eukaryota</taxon>
        <taxon>Metazoa</taxon>
        <taxon>Ecdysozoa</taxon>
        <taxon>Arthropoda</taxon>
        <taxon>Chelicerata</taxon>
        <taxon>Arachnida</taxon>
        <taxon>Araneae</taxon>
        <taxon>Araneomorphae</taxon>
        <taxon>Entelegynae</taxon>
        <taxon>Araneoidea</taxon>
        <taxon>Araneidae</taxon>
        <taxon>Caerostris</taxon>
    </lineage>
</organism>
<evidence type="ECO:0000313" key="2">
    <source>
        <dbReference type="Proteomes" id="UP001054945"/>
    </source>
</evidence>
<proteinExistence type="predicted"/>
<evidence type="ECO:0000313" key="1">
    <source>
        <dbReference type="EMBL" id="GIX91405.1"/>
    </source>
</evidence>
<dbReference type="EMBL" id="BPLR01004021">
    <property type="protein sequence ID" value="GIX91405.1"/>
    <property type="molecule type" value="Genomic_DNA"/>
</dbReference>
<dbReference type="Proteomes" id="UP001054945">
    <property type="component" value="Unassembled WGS sequence"/>
</dbReference>
<accession>A0AAV4P2L7</accession>